<proteinExistence type="predicted"/>
<evidence type="ECO:0000313" key="1">
    <source>
        <dbReference type="EMBL" id="RFO96645.1"/>
    </source>
</evidence>
<dbReference type="SUPFAM" id="SSF143100">
    <property type="entry name" value="TTHA1013/TTHA0281-like"/>
    <property type="match status" value="1"/>
</dbReference>
<reference evidence="1 2" key="1">
    <citation type="submission" date="2018-05" db="EMBL/GenBank/DDBJ databases">
        <title>Rhodoferax soyangensis sp.nov., isolated from an oligotrophic freshwater lake.</title>
        <authorList>
            <person name="Park M."/>
        </authorList>
    </citation>
    <scope>NUCLEOTIDE SEQUENCE [LARGE SCALE GENOMIC DNA]</scope>
    <source>
        <strain evidence="1 2">IMCC26218</strain>
    </source>
</reference>
<comment type="caution">
    <text evidence="1">The sequence shown here is derived from an EMBL/GenBank/DDBJ whole genome shotgun (WGS) entry which is preliminary data.</text>
</comment>
<dbReference type="RefSeq" id="WP_117177294.1">
    <property type="nucleotide sequence ID" value="NZ_QFZK01000006.1"/>
</dbReference>
<name>A0A3E1RBA6_9BURK</name>
<dbReference type="OrthoDB" id="5297106at2"/>
<dbReference type="AlphaFoldDB" id="A0A3E1RBA6"/>
<keyword evidence="2" id="KW-1185">Reference proteome</keyword>
<protein>
    <submittedName>
        <fullName evidence="1">DNA repair protein</fullName>
    </submittedName>
</protein>
<dbReference type="Proteomes" id="UP000260665">
    <property type="component" value="Unassembled WGS sequence"/>
</dbReference>
<evidence type="ECO:0000313" key="2">
    <source>
        <dbReference type="Proteomes" id="UP000260665"/>
    </source>
</evidence>
<dbReference type="InterPro" id="IPR035069">
    <property type="entry name" value="TTHA1013/TTHA0281-like"/>
</dbReference>
<dbReference type="EMBL" id="QFZK01000006">
    <property type="protein sequence ID" value="RFO96645.1"/>
    <property type="molecule type" value="Genomic_DNA"/>
</dbReference>
<organism evidence="1 2">
    <name type="scientific">Rhodoferax lacus</name>
    <dbReference type="NCBI Taxonomy" id="2184758"/>
    <lineage>
        <taxon>Bacteria</taxon>
        <taxon>Pseudomonadati</taxon>
        <taxon>Pseudomonadota</taxon>
        <taxon>Betaproteobacteria</taxon>
        <taxon>Burkholderiales</taxon>
        <taxon>Comamonadaceae</taxon>
        <taxon>Rhodoferax</taxon>
    </lineage>
</organism>
<sequence>MNTMTVDDFHATIEFDPELDMFRGEILGLNGGADFYGKNPKELRTELKRSLQTFLDVCKEKGIEPRRHIA</sequence>
<accession>A0A3E1RBA6</accession>
<gene>
    <name evidence="1" type="ORF">DIC66_11505</name>
</gene>